<proteinExistence type="predicted"/>
<gene>
    <name evidence="2" type="ORF">Plil01_000996800</name>
</gene>
<dbReference type="Proteomes" id="UP001165083">
    <property type="component" value="Unassembled WGS sequence"/>
</dbReference>
<evidence type="ECO:0000313" key="3">
    <source>
        <dbReference type="Proteomes" id="UP001165083"/>
    </source>
</evidence>
<dbReference type="AlphaFoldDB" id="A0A9W6WRM4"/>
<feature type="compositionally biased region" description="Polar residues" evidence="1">
    <location>
        <begin position="110"/>
        <end position="120"/>
    </location>
</feature>
<organism evidence="2 3">
    <name type="scientific">Phytophthora lilii</name>
    <dbReference type="NCBI Taxonomy" id="2077276"/>
    <lineage>
        <taxon>Eukaryota</taxon>
        <taxon>Sar</taxon>
        <taxon>Stramenopiles</taxon>
        <taxon>Oomycota</taxon>
        <taxon>Peronosporomycetes</taxon>
        <taxon>Peronosporales</taxon>
        <taxon>Peronosporaceae</taxon>
        <taxon>Phytophthora</taxon>
    </lineage>
</organism>
<feature type="region of interest" description="Disordered" evidence="1">
    <location>
        <begin position="108"/>
        <end position="147"/>
    </location>
</feature>
<name>A0A9W6WRM4_9STRA</name>
<reference evidence="2" key="1">
    <citation type="submission" date="2023-04" db="EMBL/GenBank/DDBJ databases">
        <title>Phytophthora lilii NBRC 32176.</title>
        <authorList>
            <person name="Ichikawa N."/>
            <person name="Sato H."/>
            <person name="Tonouchi N."/>
        </authorList>
    </citation>
    <scope>NUCLEOTIDE SEQUENCE</scope>
    <source>
        <strain evidence="2">NBRC 32176</strain>
    </source>
</reference>
<accession>A0A9W6WRM4</accession>
<evidence type="ECO:0000256" key="1">
    <source>
        <dbReference type="SAM" id="MobiDB-lite"/>
    </source>
</evidence>
<comment type="caution">
    <text evidence="2">The sequence shown here is derived from an EMBL/GenBank/DDBJ whole genome shotgun (WGS) entry which is preliminary data.</text>
</comment>
<evidence type="ECO:0000313" key="2">
    <source>
        <dbReference type="EMBL" id="GMF24358.1"/>
    </source>
</evidence>
<dbReference type="EMBL" id="BSXW01000512">
    <property type="protein sequence ID" value="GMF24358.1"/>
    <property type="molecule type" value="Genomic_DNA"/>
</dbReference>
<protein>
    <submittedName>
        <fullName evidence="2">Unnamed protein product</fullName>
    </submittedName>
</protein>
<keyword evidence="3" id="KW-1185">Reference proteome</keyword>
<feature type="compositionally biased region" description="Basic residues" evidence="1">
    <location>
        <begin position="125"/>
        <end position="147"/>
    </location>
</feature>
<sequence>MNNDTFDPVDAAALDQFLLECEPPTPPTAALSLAMASDLSPKVFLHSEVAQPSSHPPKQVKGALMLDEADKQAILAALDDNNDSPDQKGSLICSNFYLQQQQCFDERSLVSPSNTSQSAEEQARKLKLQRAKATKRRNRHRQRVNEE</sequence>